<evidence type="ECO:0000313" key="1">
    <source>
        <dbReference type="EMBL" id="ORX46347.1"/>
    </source>
</evidence>
<dbReference type="Proteomes" id="UP000242146">
    <property type="component" value="Unassembled WGS sequence"/>
</dbReference>
<comment type="caution">
    <text evidence="2">The sequence shown here is derived from an EMBL/GenBank/DDBJ whole genome shotgun (WGS) entry which is preliminary data.</text>
</comment>
<dbReference type="EMBL" id="MCGT01000038">
    <property type="protein sequence ID" value="ORX46347.1"/>
    <property type="molecule type" value="Genomic_DNA"/>
</dbReference>
<organism evidence="2 4">
    <name type="scientific">Hesseltinella vesiculosa</name>
    <dbReference type="NCBI Taxonomy" id="101127"/>
    <lineage>
        <taxon>Eukaryota</taxon>
        <taxon>Fungi</taxon>
        <taxon>Fungi incertae sedis</taxon>
        <taxon>Mucoromycota</taxon>
        <taxon>Mucoromycotina</taxon>
        <taxon>Mucoromycetes</taxon>
        <taxon>Mucorales</taxon>
        <taxon>Cunninghamellaceae</taxon>
        <taxon>Hesseltinella</taxon>
    </lineage>
</organism>
<evidence type="ECO:0000313" key="2">
    <source>
        <dbReference type="EMBL" id="ORX46348.1"/>
    </source>
</evidence>
<dbReference type="OrthoDB" id="2280262at2759"/>
<evidence type="ECO:0000313" key="3">
    <source>
        <dbReference type="EMBL" id="ORX46349.1"/>
    </source>
</evidence>
<evidence type="ECO:0000313" key="4">
    <source>
        <dbReference type="Proteomes" id="UP000242146"/>
    </source>
</evidence>
<protein>
    <submittedName>
        <fullName evidence="2">Uncharacterized protein</fullName>
    </submittedName>
</protein>
<dbReference type="EMBL" id="MCGT01000038">
    <property type="protein sequence ID" value="ORX46348.1"/>
    <property type="molecule type" value="Genomic_DNA"/>
</dbReference>
<sequence length="188" mass="20938">MIPGKDNFFGSTKPVFETLYEEPDLMARKTISDAERILEAALDPDNVLLTLPTRFFENVVQVYKVVQDKLGPVVGISPVQGDFQKKDLVMLDIKFQNSADSRKAIEIGITIEGMTFKATPASAGGKNPPKMVRLYISRVPKVEDQELIEGLKDSCANYGQVMQISKYTRGGFFEGEVSVMVDRSNPRQ</sequence>
<reference evidence="2 4" key="1">
    <citation type="submission" date="2016-07" db="EMBL/GenBank/DDBJ databases">
        <title>Pervasive Adenine N6-methylation of Active Genes in Fungi.</title>
        <authorList>
            <consortium name="DOE Joint Genome Institute"/>
            <person name="Mondo S.J."/>
            <person name="Dannebaum R.O."/>
            <person name="Kuo R.C."/>
            <person name="Labutti K."/>
            <person name="Haridas S."/>
            <person name="Kuo A."/>
            <person name="Salamov A."/>
            <person name="Ahrendt S.R."/>
            <person name="Lipzen A."/>
            <person name="Sullivan W."/>
            <person name="Andreopoulos W.B."/>
            <person name="Clum A."/>
            <person name="Lindquist E."/>
            <person name="Daum C."/>
            <person name="Ramamoorthy G.K."/>
            <person name="Gryganskyi A."/>
            <person name="Culley D."/>
            <person name="Magnuson J.K."/>
            <person name="James T.Y."/>
            <person name="O'Malley M.A."/>
            <person name="Stajich J.E."/>
            <person name="Spatafora J.W."/>
            <person name="Visel A."/>
            <person name="Grigoriev I.V."/>
        </authorList>
    </citation>
    <scope>NUCLEOTIDE SEQUENCE [LARGE SCALE GENOMIC DNA]</scope>
    <source>
        <strain evidence="2 4">NRRL 3301</strain>
    </source>
</reference>
<name>A0A1X2G6K8_9FUNG</name>
<accession>A0A1X2G6K8</accession>
<feature type="non-terminal residue" evidence="2">
    <location>
        <position position="188"/>
    </location>
</feature>
<gene>
    <name evidence="2" type="ORF">DM01DRAFT_1293765</name>
    <name evidence="1" type="ORF">DM01DRAFT_1293898</name>
    <name evidence="3" type="ORF">DM01DRAFT_1293904</name>
</gene>
<dbReference type="EMBL" id="MCGT01000038">
    <property type="protein sequence ID" value="ORX46349.1"/>
    <property type="molecule type" value="Genomic_DNA"/>
</dbReference>
<keyword evidence="4" id="KW-1185">Reference proteome</keyword>
<dbReference type="AlphaFoldDB" id="A0A1X2G6K8"/>
<proteinExistence type="predicted"/>